<gene>
    <name evidence="1" type="ORF">DLJ58_27045</name>
</gene>
<dbReference type="OrthoDB" id="1550811at2"/>
<dbReference type="Pfam" id="PF10946">
    <property type="entry name" value="DUF2625"/>
    <property type="match status" value="1"/>
</dbReference>
<sequence>MEQSAWSEISALVAAAPYPVEVLPADPQRAGACLAALDITSRSWLGAVVANSGGLVIDHGWLRVLGGGHDGLPDVAAEIAQGVGRLIVAFDVMGGQFAWLQAEPAVRPTVHYFGPEDLAWQDLELGYGDWLEAMLAGALAGFYEGLRWPGWEAEVANVAVDQGISAWPPPWTREGKDLSAVSRKPIPLAELVSAHQDAARQLGFL</sequence>
<dbReference type="AlphaFoldDB" id="A0A3N9WV47"/>
<comment type="caution">
    <text evidence="1">The sequence shown here is derived from an EMBL/GenBank/DDBJ whole genome shotgun (WGS) entry which is preliminary data.</text>
</comment>
<dbReference type="Proteomes" id="UP000266889">
    <property type="component" value="Unassembled WGS sequence"/>
</dbReference>
<organism evidence="1 2">
    <name type="scientific">Micromonospora arida</name>
    <dbReference type="NCBI Taxonomy" id="2203715"/>
    <lineage>
        <taxon>Bacteria</taxon>
        <taxon>Bacillati</taxon>
        <taxon>Actinomycetota</taxon>
        <taxon>Actinomycetes</taxon>
        <taxon>Micromonosporales</taxon>
        <taxon>Micromonosporaceae</taxon>
        <taxon>Micromonospora</taxon>
    </lineage>
</organism>
<proteinExistence type="predicted"/>
<dbReference type="InterPro" id="IPR021239">
    <property type="entry name" value="DUF2625"/>
</dbReference>
<protein>
    <submittedName>
        <fullName evidence="1">DUF2625 domain-containing protein</fullName>
    </submittedName>
</protein>
<accession>A0A3N9WV47</accession>
<dbReference type="RefSeq" id="WP_124860488.1">
    <property type="nucleotide sequence ID" value="NZ_JBEXYX010000017.1"/>
</dbReference>
<reference evidence="1 2" key="1">
    <citation type="submission" date="2018-05" db="EMBL/GenBank/DDBJ databases">
        <title>Micromonospora from Atacama Desert.</title>
        <authorList>
            <person name="Carro L."/>
            <person name="Goodfellow M."/>
            <person name="Klenk H.-P."/>
        </authorList>
    </citation>
    <scope>NUCLEOTIDE SEQUENCE [LARGE SCALE GENOMIC DNA]</scope>
    <source>
        <strain evidence="1 2">LB32</strain>
    </source>
</reference>
<dbReference type="EMBL" id="QGSY01000273">
    <property type="protein sequence ID" value="RQX04738.1"/>
    <property type="molecule type" value="Genomic_DNA"/>
</dbReference>
<evidence type="ECO:0000313" key="2">
    <source>
        <dbReference type="Proteomes" id="UP000266889"/>
    </source>
</evidence>
<name>A0A3N9WV47_9ACTN</name>
<evidence type="ECO:0000313" key="1">
    <source>
        <dbReference type="EMBL" id="RQX04738.1"/>
    </source>
</evidence>
<keyword evidence="2" id="KW-1185">Reference proteome</keyword>